<dbReference type="GO" id="GO:0046872">
    <property type="term" value="F:metal ion binding"/>
    <property type="evidence" value="ECO:0007669"/>
    <property type="project" value="InterPro"/>
</dbReference>
<dbReference type="Gene3D" id="3.30.1490.20">
    <property type="entry name" value="ATP-grasp fold, A domain"/>
    <property type="match status" value="1"/>
</dbReference>
<reference evidence="3 4" key="1">
    <citation type="submission" date="2019-05" db="EMBL/GenBank/DDBJ databases">
        <title>Erythrobacter marisflavi sp. nov., isolated from isolated from water of an estuary environment.</title>
        <authorList>
            <person name="Yoon J.-H."/>
        </authorList>
    </citation>
    <scope>NUCLEOTIDE SEQUENCE [LARGE SCALE GENOMIC DNA]</scope>
    <source>
        <strain evidence="3 4">KEM-5</strain>
    </source>
</reference>
<dbReference type="Gene3D" id="3.30.470.20">
    <property type="entry name" value="ATP-grasp fold, B domain"/>
    <property type="match status" value="1"/>
</dbReference>
<dbReference type="RefSeq" id="WP_138617207.1">
    <property type="nucleotide sequence ID" value="NZ_VCAO01000002.1"/>
</dbReference>
<feature type="domain" description="ATP-grasp" evidence="2">
    <location>
        <begin position="123"/>
        <end position="308"/>
    </location>
</feature>
<dbReference type="EMBL" id="VCAO01000002">
    <property type="protein sequence ID" value="TMM49071.1"/>
    <property type="molecule type" value="Genomic_DNA"/>
</dbReference>
<keyword evidence="1" id="KW-0547">Nucleotide-binding</keyword>
<evidence type="ECO:0000256" key="1">
    <source>
        <dbReference type="PROSITE-ProRule" id="PRU00409"/>
    </source>
</evidence>
<keyword evidence="1" id="KW-0067">ATP-binding</keyword>
<organism evidence="3 4">
    <name type="scientific">Qipengyuania marisflavi</name>
    <dbReference type="NCBI Taxonomy" id="2486356"/>
    <lineage>
        <taxon>Bacteria</taxon>
        <taxon>Pseudomonadati</taxon>
        <taxon>Pseudomonadota</taxon>
        <taxon>Alphaproteobacteria</taxon>
        <taxon>Sphingomonadales</taxon>
        <taxon>Erythrobacteraceae</taxon>
        <taxon>Qipengyuania</taxon>
    </lineage>
</organism>
<dbReference type="SUPFAM" id="SSF56059">
    <property type="entry name" value="Glutathione synthetase ATP-binding domain-like"/>
    <property type="match status" value="1"/>
</dbReference>
<dbReference type="Gene3D" id="3.40.50.20">
    <property type="match status" value="1"/>
</dbReference>
<dbReference type="GO" id="GO:0005524">
    <property type="term" value="F:ATP binding"/>
    <property type="evidence" value="ECO:0007669"/>
    <property type="project" value="UniProtKB-UniRule"/>
</dbReference>
<dbReference type="Pfam" id="PF15632">
    <property type="entry name" value="ATPgrasp_Ter"/>
    <property type="match status" value="1"/>
</dbReference>
<dbReference type="Proteomes" id="UP000309668">
    <property type="component" value="Unassembled WGS sequence"/>
</dbReference>
<proteinExistence type="predicted"/>
<comment type="caution">
    <text evidence="3">The sequence shown here is derived from an EMBL/GenBank/DDBJ whole genome shotgun (WGS) entry which is preliminary data.</text>
</comment>
<dbReference type="AlphaFoldDB" id="A0A5S3P764"/>
<dbReference type="OrthoDB" id="9765608at2"/>
<evidence type="ECO:0000313" key="4">
    <source>
        <dbReference type="Proteomes" id="UP000309668"/>
    </source>
</evidence>
<keyword evidence="4" id="KW-1185">Reference proteome</keyword>
<protein>
    <recommendedName>
        <fullName evidence="2">ATP-grasp domain-containing protein</fullName>
    </recommendedName>
</protein>
<evidence type="ECO:0000313" key="3">
    <source>
        <dbReference type="EMBL" id="TMM49071.1"/>
    </source>
</evidence>
<dbReference type="InterPro" id="IPR013815">
    <property type="entry name" value="ATP_grasp_subdomain_1"/>
</dbReference>
<evidence type="ECO:0000259" key="2">
    <source>
        <dbReference type="PROSITE" id="PS50975"/>
    </source>
</evidence>
<accession>A0A5S3P764</accession>
<sequence length="402" mass="43516">MTPNPAAPVLIFGCDTNAFLGTVRSLGRAGVRIHAAGCDAAIPAGQSRYLEAHHEIPSYVGDGSVWAARIAELLRQHDYALLIPTSDSALAQLDAHRAQLGEQRLAIPSHHALALLANKDATRRAAQECGVPVTGGRPVIAGDDAATLAGELGLPLIIKTVRSYAPGDSTQKATVGLFEDAAKLQQRLDQGGDLLAESYVPGFCRGVSVVAKDGAALQAFQHRRLRQEHRTGPSSWRISERLDPQLLDSVGKLIAKTDYTGVAMFEFRCTHDGRETYLLEVNPRFWGSLHLALDAGADYPATLHAMLCGGPTPAKRTDYPAGLEKFSVWGEFDALSGTWHSARGISERAEAFSRLTGYVAKLARKRGFDSWAEDDPAPFYTERRQVLRRLFDHGTGRSAGRT</sequence>
<gene>
    <name evidence="3" type="ORF">FEV51_06810</name>
</gene>
<dbReference type="PROSITE" id="PS50975">
    <property type="entry name" value="ATP_GRASP"/>
    <property type="match status" value="1"/>
</dbReference>
<name>A0A5S3P764_9SPHN</name>
<dbReference type="InterPro" id="IPR011761">
    <property type="entry name" value="ATP-grasp"/>
</dbReference>